<protein>
    <recommendedName>
        <fullName evidence="6">tRNA wybutosine-synthesizing protein 4</fullName>
        <ecNumber evidence="5">2.1.1.290</ecNumber>
        <ecNumber evidence="4">2.3.1.231</ecNumber>
    </recommendedName>
    <alternativeName>
        <fullName evidence="12">tRNA(Phe) (7-(3-amino-3-(methoxycarbonyl)propyl)wyosine(37)-N)-methoxycarbonyltransferase</fullName>
    </alternativeName>
    <alternativeName>
        <fullName evidence="11">tRNA(Phe) (7-(3-amino-3-carboxypropyl)wyosine(37)-O)-methyltransferase</fullName>
    </alternativeName>
</protein>
<evidence type="ECO:0000256" key="9">
    <source>
        <dbReference type="ARBA" id="ARBA00022691"/>
    </source>
</evidence>
<evidence type="ECO:0000256" key="1">
    <source>
        <dbReference type="ARBA" id="ARBA00001806"/>
    </source>
</evidence>
<dbReference type="GO" id="GO:0008175">
    <property type="term" value="F:tRNA methyltransferase activity"/>
    <property type="evidence" value="ECO:0007669"/>
    <property type="project" value="TreeGrafter"/>
</dbReference>
<keyword evidence="8" id="KW-0808">Transferase</keyword>
<dbReference type="AlphaFoldDB" id="A0A261Y481"/>
<evidence type="ECO:0000256" key="5">
    <source>
        <dbReference type="ARBA" id="ARBA00012779"/>
    </source>
</evidence>
<dbReference type="Gene3D" id="3.40.50.150">
    <property type="entry name" value="Vaccinia Virus protein VP39"/>
    <property type="match status" value="1"/>
</dbReference>
<evidence type="ECO:0000256" key="13">
    <source>
        <dbReference type="ARBA" id="ARBA00049250"/>
    </source>
</evidence>
<evidence type="ECO:0000256" key="6">
    <source>
        <dbReference type="ARBA" id="ARBA00018045"/>
    </source>
</evidence>
<comment type="catalytic activity">
    <reaction evidence="1">
        <text>7-[(3S)-3-amino-3-carboxypropyl]wyosine(37) in tRNA(Phe) + S-adenosyl-L-methionine = 7-[(3S)-(3-amino-3-methoxycarbonyl)propyl]wyosine(37) in tRNA(Phe) + S-adenosyl-L-homocysteine</text>
        <dbReference type="Rhea" id="RHEA:36903"/>
        <dbReference type="Rhea" id="RHEA-COMP:10379"/>
        <dbReference type="Rhea" id="RHEA-COMP:11844"/>
        <dbReference type="ChEBI" id="CHEBI:57856"/>
        <dbReference type="ChEBI" id="CHEBI:59789"/>
        <dbReference type="ChEBI" id="CHEBI:73543"/>
        <dbReference type="ChEBI" id="CHEBI:74275"/>
        <dbReference type="EC" id="2.1.1.290"/>
    </reaction>
</comment>
<dbReference type="PANTHER" id="PTHR46529">
    <property type="entry name" value="TRNA WYBUTOSINE-SYNTHESIZING PROTEIN 4"/>
    <property type="match status" value="1"/>
</dbReference>
<dbReference type="Pfam" id="PF13418">
    <property type="entry name" value="Beta-prop_TYW4"/>
    <property type="match status" value="1"/>
</dbReference>
<keyword evidence="10" id="KW-0819">tRNA processing</keyword>
<dbReference type="Gene3D" id="2.120.10.80">
    <property type="entry name" value="Kelch-type beta propeller"/>
    <property type="match status" value="1"/>
</dbReference>
<comment type="similarity">
    <text evidence="3">Belongs to the methyltransferase superfamily. LCMT family.</text>
</comment>
<keyword evidence="9" id="KW-0949">S-adenosyl-L-methionine</keyword>
<dbReference type="Pfam" id="PF04072">
    <property type="entry name" value="LCM"/>
    <property type="match status" value="1"/>
</dbReference>
<dbReference type="SUPFAM" id="SSF53335">
    <property type="entry name" value="S-adenosyl-L-methionine-dependent methyltransferases"/>
    <property type="match status" value="1"/>
</dbReference>
<comment type="catalytic activity">
    <reaction evidence="13">
        <text>7-[(3S)-(3-amino-3-methoxycarbonyl)propyl]wyosine(37) in tRNA(Phe) + S-adenosyl-L-methionine + CO2 = wybutosine(37) in tRNA(Phe) + S-adenosyl-L-homocysteine + 2 H(+)</text>
        <dbReference type="Rhea" id="RHEA:37119"/>
        <dbReference type="Rhea" id="RHEA-COMP:11844"/>
        <dbReference type="Rhea" id="RHEA-COMP:11847"/>
        <dbReference type="ChEBI" id="CHEBI:15378"/>
        <dbReference type="ChEBI" id="CHEBI:16526"/>
        <dbReference type="ChEBI" id="CHEBI:57856"/>
        <dbReference type="ChEBI" id="CHEBI:59789"/>
        <dbReference type="ChEBI" id="CHEBI:73544"/>
        <dbReference type="ChEBI" id="CHEBI:74275"/>
        <dbReference type="EC" id="2.3.1.231"/>
    </reaction>
</comment>
<proteinExistence type="inferred from homology"/>
<comment type="pathway">
    <text evidence="2">tRNA modification; wybutosine-tRNA(Phe) biosynthesis.</text>
</comment>
<dbReference type="UniPathway" id="UPA00375"/>
<dbReference type="EC" id="2.3.1.231" evidence="4"/>
<evidence type="ECO:0000256" key="11">
    <source>
        <dbReference type="ARBA" id="ARBA00029750"/>
    </source>
</evidence>
<evidence type="ECO:0000313" key="15">
    <source>
        <dbReference type="Proteomes" id="UP000242875"/>
    </source>
</evidence>
<evidence type="ECO:0000256" key="8">
    <source>
        <dbReference type="ARBA" id="ARBA00022679"/>
    </source>
</evidence>
<dbReference type="Proteomes" id="UP000242875">
    <property type="component" value="Unassembled WGS sequence"/>
</dbReference>
<evidence type="ECO:0000256" key="2">
    <source>
        <dbReference type="ARBA" id="ARBA00004797"/>
    </source>
</evidence>
<dbReference type="OrthoDB" id="47172at2759"/>
<dbReference type="SUPFAM" id="SSF117281">
    <property type="entry name" value="Kelch motif"/>
    <property type="match status" value="1"/>
</dbReference>
<keyword evidence="7" id="KW-0489">Methyltransferase</keyword>
<evidence type="ECO:0000256" key="12">
    <source>
        <dbReference type="ARBA" id="ARBA00030847"/>
    </source>
</evidence>
<dbReference type="InterPro" id="IPR029063">
    <property type="entry name" value="SAM-dependent_MTases_sf"/>
</dbReference>
<evidence type="ECO:0000256" key="4">
    <source>
        <dbReference type="ARBA" id="ARBA00012155"/>
    </source>
</evidence>
<dbReference type="EC" id="2.1.1.290" evidence="5"/>
<reference evidence="14 15" key="1">
    <citation type="journal article" date="2017" name="Mycologia">
        <title>Bifiguratus adelaidae, gen. et sp. nov., a new member of Mucoromycotina in endophytic and soil-dwelling habitats.</title>
        <authorList>
            <person name="Torres-Cruz T.J."/>
            <person name="Billingsley Tobias T.L."/>
            <person name="Almatruk M."/>
            <person name="Hesse C."/>
            <person name="Kuske C.R."/>
            <person name="Desiro A."/>
            <person name="Benucci G.M."/>
            <person name="Bonito G."/>
            <person name="Stajich J.E."/>
            <person name="Dunlap C."/>
            <person name="Arnold A.E."/>
            <person name="Porras-Alfaro A."/>
        </authorList>
    </citation>
    <scope>NUCLEOTIDE SEQUENCE [LARGE SCALE GENOMIC DNA]</scope>
    <source>
        <strain evidence="14 15">AZ0501</strain>
    </source>
</reference>
<dbReference type="EMBL" id="MVBO01000016">
    <property type="protein sequence ID" value="OZJ05401.1"/>
    <property type="molecule type" value="Genomic_DNA"/>
</dbReference>
<accession>A0A261Y481</accession>
<evidence type="ECO:0000256" key="7">
    <source>
        <dbReference type="ARBA" id="ARBA00022603"/>
    </source>
</evidence>
<dbReference type="InterPro" id="IPR015915">
    <property type="entry name" value="Kelch-typ_b-propeller"/>
</dbReference>
<dbReference type="GO" id="GO:0031591">
    <property type="term" value="P:wybutosine biosynthetic process"/>
    <property type="evidence" value="ECO:0007669"/>
    <property type="project" value="TreeGrafter"/>
</dbReference>
<organism evidence="14 15">
    <name type="scientific">Bifiguratus adelaidae</name>
    <dbReference type="NCBI Taxonomy" id="1938954"/>
    <lineage>
        <taxon>Eukaryota</taxon>
        <taxon>Fungi</taxon>
        <taxon>Fungi incertae sedis</taxon>
        <taxon>Mucoromycota</taxon>
        <taxon>Mucoromycotina</taxon>
        <taxon>Endogonomycetes</taxon>
        <taxon>Endogonales</taxon>
        <taxon>Endogonales incertae sedis</taxon>
        <taxon>Bifiguratus</taxon>
    </lineage>
</organism>
<gene>
    <name evidence="14" type="ORF">BZG36_01981</name>
</gene>
<dbReference type="PANTHER" id="PTHR46529:SF1">
    <property type="entry name" value="TRNA WYBUTOSINE-SYNTHESIZING PROTEIN 4"/>
    <property type="match status" value="1"/>
</dbReference>
<dbReference type="GO" id="GO:0030488">
    <property type="term" value="P:tRNA methylation"/>
    <property type="evidence" value="ECO:0007669"/>
    <property type="project" value="TreeGrafter"/>
</dbReference>
<sequence>MRKADKKTSADHAVQGTNDQSIACKRSVEALAYLHEPQFLKHVVSRSYRRAPLINRVYYLRTAGLQRLIDRFLEANLNRETAIVCLGCGFDTTYFRLAHRKKHGGPMPKHYVDIDFPALCQRRCNLVLNDPTLEGLLPRNFTVDEANGGITGTDVDAENGMTYHLFPCDLRDQTRLNHFFSQSGFSLDIPTLLISEVVLAYINGSEGDALIQWAHKMFRKAIFITYEQHIPPEQTSLAVPPSNAFAQQMQMHFRTKSRSPLLSLDTYPTLTSQKERYTRLGWEYFEALDINAVWISLIDSPAWGRLRQTLTSPDKSERQRVRDIEPLDEWEDSALVGAHYFIGVAATDTEQWLGTGFQSALSEDAKRLYMAKHCYVTSVEQDRAIIAGREAGITTSSLTCDRPASEVLRTLRLRRRFHAAALSQAFNCVVIHGGYGEKGYFASPETLEEQSDGSNASIDDAAHGRLGDTLILHLSTGEVQQLNAGPEPRMHHTMVASSDGKSMLLFGGRSGPFKPFGDVWQLDLGTGQWKCLCRSSETGPAPRWRHASCLLRLPGGAASADRDGMLIVGGVTNKSRHCGDAWIYWLDDCTWQQMCEGEGEGEGEDDSYAWTNLASMTVTYLERFRTLIVIGGVAPDDTVSHRVWKVDVDVSSYAMPWRGRTLSIRLSFDDLSEQETRIKILTSRFSHQAVRQPASSSSIMVIGGVTIPGYLNDSQKCFMLDIGANEMVLTPLNLTTDSSQLLVGHAAMQLPALENGCCVLGGGATCFSFGTIWDEHPLRLHLPNP</sequence>
<evidence type="ECO:0000256" key="3">
    <source>
        <dbReference type="ARBA" id="ARBA00010703"/>
    </source>
</evidence>
<dbReference type="InterPro" id="IPR007213">
    <property type="entry name" value="Ppm1/Ppm2/Tcmp"/>
</dbReference>
<comment type="caution">
    <text evidence="14">The sequence shown here is derived from an EMBL/GenBank/DDBJ whole genome shotgun (WGS) entry which is preliminary data.</text>
</comment>
<evidence type="ECO:0000256" key="10">
    <source>
        <dbReference type="ARBA" id="ARBA00022694"/>
    </source>
</evidence>
<evidence type="ECO:0000313" key="14">
    <source>
        <dbReference type="EMBL" id="OZJ05401.1"/>
    </source>
</evidence>
<name>A0A261Y481_9FUNG</name>
<keyword evidence="15" id="KW-1185">Reference proteome</keyword>